<evidence type="ECO:0000313" key="2">
    <source>
        <dbReference type="Proteomes" id="UP001516400"/>
    </source>
</evidence>
<name>A0ABD2N6R3_9CUCU</name>
<organism evidence="1 2">
    <name type="scientific">Cryptolaemus montrouzieri</name>
    <dbReference type="NCBI Taxonomy" id="559131"/>
    <lineage>
        <taxon>Eukaryota</taxon>
        <taxon>Metazoa</taxon>
        <taxon>Ecdysozoa</taxon>
        <taxon>Arthropoda</taxon>
        <taxon>Hexapoda</taxon>
        <taxon>Insecta</taxon>
        <taxon>Pterygota</taxon>
        <taxon>Neoptera</taxon>
        <taxon>Endopterygota</taxon>
        <taxon>Coleoptera</taxon>
        <taxon>Polyphaga</taxon>
        <taxon>Cucujiformia</taxon>
        <taxon>Coccinelloidea</taxon>
        <taxon>Coccinellidae</taxon>
        <taxon>Scymninae</taxon>
        <taxon>Scymnini</taxon>
        <taxon>Cryptolaemus</taxon>
    </lineage>
</organism>
<feature type="non-terminal residue" evidence="1">
    <location>
        <position position="1"/>
    </location>
</feature>
<keyword evidence="2" id="KW-1185">Reference proteome</keyword>
<gene>
    <name evidence="1" type="ORF">HHI36_015626</name>
</gene>
<dbReference type="Proteomes" id="UP001516400">
    <property type="component" value="Unassembled WGS sequence"/>
</dbReference>
<protein>
    <submittedName>
        <fullName evidence="1">Uncharacterized protein</fullName>
    </submittedName>
</protein>
<evidence type="ECO:0000313" key="1">
    <source>
        <dbReference type="EMBL" id="KAL3274214.1"/>
    </source>
</evidence>
<proteinExistence type="predicted"/>
<accession>A0ABD2N6R3</accession>
<reference evidence="1 2" key="1">
    <citation type="journal article" date="2021" name="BMC Biol.">
        <title>Horizontally acquired antibacterial genes associated with adaptive radiation of ladybird beetles.</title>
        <authorList>
            <person name="Li H.S."/>
            <person name="Tang X.F."/>
            <person name="Huang Y.H."/>
            <person name="Xu Z.Y."/>
            <person name="Chen M.L."/>
            <person name="Du X.Y."/>
            <person name="Qiu B.Y."/>
            <person name="Chen P.T."/>
            <person name="Zhang W."/>
            <person name="Slipinski A."/>
            <person name="Escalona H.E."/>
            <person name="Waterhouse R.M."/>
            <person name="Zwick A."/>
            <person name="Pang H."/>
        </authorList>
    </citation>
    <scope>NUCLEOTIDE SEQUENCE [LARGE SCALE GENOMIC DNA]</scope>
    <source>
        <strain evidence="1">SYSU2018</strain>
    </source>
</reference>
<sequence>AFTKYKKKGRLDDKLKYLEFKNSLSKLIATAKSCYMNEEMQSATGDSKKIWTKLKQWGVKCDTKNDLPKHLSDPDIINQAFVSRQGTDIAINEETTKLYGNIFNPDASFFFINTAN</sequence>
<comment type="caution">
    <text evidence="1">The sequence shown here is derived from an EMBL/GenBank/DDBJ whole genome shotgun (WGS) entry which is preliminary data.</text>
</comment>
<dbReference type="AlphaFoldDB" id="A0ABD2N6R3"/>
<dbReference type="EMBL" id="JABFTP020000062">
    <property type="protein sequence ID" value="KAL3274214.1"/>
    <property type="molecule type" value="Genomic_DNA"/>
</dbReference>